<dbReference type="Proteomes" id="UP000730618">
    <property type="component" value="Unassembled WGS sequence"/>
</dbReference>
<accession>A0ABN7TU60</accession>
<keyword evidence="2" id="KW-1185">Reference proteome</keyword>
<sequence length="57" mass="6710">MHSRLFFLNVKDVVLQRSGYIIGEQLFLKDVVTCANIWIKWVGGRRAFDWNATRAIR</sequence>
<proteinExistence type="predicted"/>
<protein>
    <submittedName>
        <fullName evidence="1">Uncharacterized protein</fullName>
    </submittedName>
</protein>
<organism evidence="1 2">
    <name type="scientific">Paenibacillus allorhizosphaerae</name>
    <dbReference type="NCBI Taxonomy" id="2849866"/>
    <lineage>
        <taxon>Bacteria</taxon>
        <taxon>Bacillati</taxon>
        <taxon>Bacillota</taxon>
        <taxon>Bacilli</taxon>
        <taxon>Bacillales</taxon>
        <taxon>Paenibacillaceae</taxon>
        <taxon>Paenibacillus</taxon>
    </lineage>
</organism>
<evidence type="ECO:0000313" key="2">
    <source>
        <dbReference type="Proteomes" id="UP000730618"/>
    </source>
</evidence>
<reference evidence="1 2" key="1">
    <citation type="submission" date="2021-06" db="EMBL/GenBank/DDBJ databases">
        <authorList>
            <person name="Criscuolo A."/>
        </authorList>
    </citation>
    <scope>NUCLEOTIDE SEQUENCE [LARGE SCALE GENOMIC DNA]</scope>
    <source>
        <strain evidence="2">CIP 111802</strain>
    </source>
</reference>
<name>A0ABN7TU60_9BACL</name>
<comment type="caution">
    <text evidence="1">The sequence shown here is derived from an EMBL/GenBank/DDBJ whole genome shotgun (WGS) entry which is preliminary data.</text>
</comment>
<gene>
    <name evidence="1" type="ORF">PAECIP111802_06219</name>
</gene>
<dbReference type="EMBL" id="CAJVCE010000027">
    <property type="protein sequence ID" value="CAG7655824.1"/>
    <property type="molecule type" value="Genomic_DNA"/>
</dbReference>
<evidence type="ECO:0000313" key="1">
    <source>
        <dbReference type="EMBL" id="CAG7655824.1"/>
    </source>
</evidence>